<sequence>MARGYAAPERQKRRFTHLYAINCCFAEQNGEIDAEKIEFGCFSAERFIAGFTSLWGMFIVRLIAEGWPSGLRQRS</sequence>
<proteinExistence type="predicted"/>
<evidence type="ECO:0000313" key="2">
    <source>
        <dbReference type="Proteomes" id="UP000234296"/>
    </source>
</evidence>
<dbReference type="EMBL" id="PJRT01000002">
    <property type="protein sequence ID" value="PLR27117.1"/>
    <property type="molecule type" value="Genomic_DNA"/>
</dbReference>
<dbReference type="Proteomes" id="UP000234296">
    <property type="component" value="Unassembled WGS sequence"/>
</dbReference>
<keyword evidence="2" id="KW-1185">Reference proteome</keyword>
<gene>
    <name evidence="1" type="ORF">PZBJ_01785</name>
</gene>
<organism evidence="1 2">
    <name type="scientific">Pantoea endophytica</name>
    <dbReference type="NCBI Taxonomy" id="92488"/>
    <lineage>
        <taxon>Bacteria</taxon>
        <taxon>Pseudomonadati</taxon>
        <taxon>Pseudomonadota</taxon>
        <taxon>Gammaproteobacteria</taxon>
        <taxon>Enterobacterales</taxon>
        <taxon>Erwiniaceae</taxon>
        <taxon>Pantoea</taxon>
    </lineage>
</organism>
<comment type="caution">
    <text evidence="1">The sequence shown here is derived from an EMBL/GenBank/DDBJ whole genome shotgun (WGS) entry which is preliminary data.</text>
</comment>
<accession>A0ABX4SWR6</accession>
<protein>
    <submittedName>
        <fullName evidence="1">Uncharacterized protein</fullName>
    </submittedName>
</protein>
<reference evidence="2" key="1">
    <citation type="submission" date="2017-12" db="EMBL/GenBank/DDBJ databases">
        <title>The genome sequence of Pantoea sp. 596.</title>
        <authorList>
            <person name="Gao J."/>
            <person name="Mao X."/>
            <person name="Sun J."/>
        </authorList>
    </citation>
    <scope>NUCLEOTIDE SEQUENCE [LARGE SCALE GENOMIC DNA]</scope>
    <source>
        <strain evidence="2">596</strain>
    </source>
</reference>
<evidence type="ECO:0000313" key="1">
    <source>
        <dbReference type="EMBL" id="PLR27117.1"/>
    </source>
</evidence>
<name>A0ABX4SWR6_9GAMM</name>